<dbReference type="PANTHER" id="PTHR48043">
    <property type="entry name" value="EG:EG0003.4 PROTEIN-RELATED"/>
    <property type="match status" value="1"/>
</dbReference>
<gene>
    <name evidence="4" type="ORF">HEK616_83250</name>
</gene>
<dbReference type="GO" id="GO:0016740">
    <property type="term" value="F:transferase activity"/>
    <property type="evidence" value="ECO:0007669"/>
    <property type="project" value="UniProtKB-KW"/>
</dbReference>
<evidence type="ECO:0000256" key="1">
    <source>
        <dbReference type="ARBA" id="ARBA00022676"/>
    </source>
</evidence>
<evidence type="ECO:0000313" key="4">
    <source>
        <dbReference type="EMBL" id="BDM74838.1"/>
    </source>
</evidence>
<evidence type="ECO:0000313" key="5">
    <source>
        <dbReference type="Proteomes" id="UP001059597"/>
    </source>
</evidence>
<dbReference type="InterPro" id="IPR048284">
    <property type="entry name" value="EryCIII-like_N"/>
</dbReference>
<proteinExistence type="predicted"/>
<dbReference type="Proteomes" id="UP001059597">
    <property type="component" value="Plasmid SNP1"/>
</dbReference>
<sequence length="415" mass="44911">MKSAVQPTRWGLHRIVESEHMRILITAQAIYSHLAPLVLPVAERARAAGHEVAIATGPSVIEHVEKRGLTALTLPHLQSMGEAFQSGELQPPPGMEKAGSVTLELAPDFFAATFVGHLAESSTQDLLEAAKDWQPDLILHESTEYGGYLAAERLGIPHGALDIAPMAPYAHPAVTKELNRQRSKLGLAPVDDAWHPFRAFRAGVVPEDFYPTDSRLPNARYYQVPSQTAQAALDPDIAQLPSNRPLVLATLGSNATRLPGGAHTLLNTIIETLGNLPVTGVVALGADRDPQQWDGARPDNVHLTSFVQQELLLRSSDMFLTHAGFNGTREALTAGVPMVAVPLFAEQSHNASRLQELGVGTRIDVQNVTHDSLAAAVRNVLDDRSYRFRAQGIQRRTHALPDLDRLVKDAAALAA</sequence>
<keyword evidence="1" id="KW-0328">Glycosyltransferase</keyword>
<dbReference type="Pfam" id="PF21036">
    <property type="entry name" value="EryCIII-like_N"/>
    <property type="match status" value="1"/>
</dbReference>
<organism evidence="4 5">
    <name type="scientific">Streptomyces nigrescens</name>
    <dbReference type="NCBI Taxonomy" id="1920"/>
    <lineage>
        <taxon>Bacteria</taxon>
        <taxon>Bacillati</taxon>
        <taxon>Actinomycetota</taxon>
        <taxon>Actinomycetes</taxon>
        <taxon>Kitasatosporales</taxon>
        <taxon>Streptomycetaceae</taxon>
        <taxon>Streptomyces</taxon>
    </lineage>
</organism>
<dbReference type="InterPro" id="IPR050271">
    <property type="entry name" value="UDP-glycosyltransferase"/>
</dbReference>
<dbReference type="RefSeq" id="WP_261958286.1">
    <property type="nucleotide sequence ID" value="NZ_AP026074.1"/>
</dbReference>
<name>A0ABM8A867_STRNI</name>
<keyword evidence="2 4" id="KW-0808">Transferase</keyword>
<dbReference type="Pfam" id="PF00201">
    <property type="entry name" value="UDPGT"/>
    <property type="match status" value="1"/>
</dbReference>
<keyword evidence="4" id="KW-0614">Plasmid</keyword>
<dbReference type="InterPro" id="IPR002213">
    <property type="entry name" value="UDP_glucos_trans"/>
</dbReference>
<dbReference type="SUPFAM" id="SSF53756">
    <property type="entry name" value="UDP-Glycosyltransferase/glycogen phosphorylase"/>
    <property type="match status" value="1"/>
</dbReference>
<protein>
    <submittedName>
        <fullName evidence="4">Glycosyl transferase</fullName>
    </submittedName>
</protein>
<evidence type="ECO:0000256" key="2">
    <source>
        <dbReference type="ARBA" id="ARBA00022679"/>
    </source>
</evidence>
<dbReference type="Gene3D" id="3.40.50.2000">
    <property type="entry name" value="Glycogen Phosphorylase B"/>
    <property type="match status" value="2"/>
</dbReference>
<dbReference type="CDD" id="cd03784">
    <property type="entry name" value="GT1_Gtf-like"/>
    <property type="match status" value="1"/>
</dbReference>
<reference evidence="4" key="1">
    <citation type="submission" date="2022-06" db="EMBL/GenBank/DDBJ databases">
        <title>Complete genome sequence of Streptomyces nigrescens HEK616.</title>
        <authorList>
            <person name="Asamizu S."/>
            <person name="Onaka H."/>
        </authorList>
    </citation>
    <scope>NUCLEOTIDE SEQUENCE</scope>
    <source>
        <strain evidence="4">HEK616</strain>
        <plasmid evidence="4">SNP1</plasmid>
    </source>
</reference>
<keyword evidence="5" id="KW-1185">Reference proteome</keyword>
<feature type="domain" description="Erythromycin biosynthesis protein CIII-like N-terminal" evidence="3">
    <location>
        <begin position="46"/>
        <end position="163"/>
    </location>
</feature>
<accession>A0ABM8A867</accession>
<dbReference type="PANTHER" id="PTHR48043:SF145">
    <property type="entry name" value="FI06409P-RELATED"/>
    <property type="match status" value="1"/>
</dbReference>
<geneLocation type="plasmid" evidence="4 5">
    <name>SNP1</name>
</geneLocation>
<evidence type="ECO:0000259" key="3">
    <source>
        <dbReference type="Pfam" id="PF21036"/>
    </source>
</evidence>
<dbReference type="EMBL" id="AP026074">
    <property type="protein sequence ID" value="BDM74838.1"/>
    <property type="molecule type" value="Genomic_DNA"/>
</dbReference>